<feature type="domain" description="ABC transporter" evidence="8">
    <location>
        <begin position="10"/>
        <end position="232"/>
    </location>
</feature>
<feature type="transmembrane region" description="Helical" evidence="7">
    <location>
        <begin position="20"/>
        <end position="41"/>
    </location>
</feature>
<evidence type="ECO:0000256" key="5">
    <source>
        <dbReference type="ARBA" id="ARBA00022967"/>
    </source>
</evidence>
<dbReference type="STRING" id="272627.CCC_01215"/>
<sequence length="234" mass="24774">MVRAMSDSTFLAKELACVRGGRVVFAGLGFSLTSGGALVLLGPNGSGKSSLLRVLAGLLKPAHGLLAWNGQALAEDPEAHAARTHYLGHHDAVKPVLSVAENLRFWAHLHDPHAERAGRAVDSALSRFGLARLASIPGKMLSAGQKRRTNLARLLAAPSPLWLLDEPTTALDKASIKVLEDVLAEHRANGGMVVLSTHADINMPGAQELHLDRFSVAEEFDEPAALADGSEVAR</sequence>
<reference evidence="9 10" key="1">
    <citation type="submission" date="2015-01" db="EMBL/GenBank/DDBJ databases">
        <title>Genome Sequence of Magnetospirillum magnetotacticum Strain MS-1.</title>
        <authorList>
            <person name="Marinov G.K."/>
            <person name="Smalley M.D."/>
            <person name="DeSalvo G."/>
        </authorList>
    </citation>
    <scope>NUCLEOTIDE SEQUENCE [LARGE SCALE GENOMIC DNA]</scope>
    <source>
        <strain evidence="9 10">MS-1</strain>
    </source>
</reference>
<dbReference type="EMBL" id="JXSL01000030">
    <property type="protein sequence ID" value="KIL98154.1"/>
    <property type="molecule type" value="Genomic_DNA"/>
</dbReference>
<evidence type="ECO:0000256" key="6">
    <source>
        <dbReference type="ARBA" id="ARBA00023136"/>
    </source>
</evidence>
<protein>
    <submittedName>
        <fullName evidence="9">ABC transporter involved in cytochrome c biogenesis ATPase component CcmA</fullName>
    </submittedName>
</protein>
<dbReference type="NCBIfam" id="NF010061">
    <property type="entry name" value="PRK13538.1"/>
    <property type="match status" value="1"/>
</dbReference>
<evidence type="ECO:0000256" key="7">
    <source>
        <dbReference type="SAM" id="Phobius"/>
    </source>
</evidence>
<evidence type="ECO:0000256" key="3">
    <source>
        <dbReference type="ARBA" id="ARBA00022748"/>
    </source>
</evidence>
<dbReference type="Pfam" id="PF00005">
    <property type="entry name" value="ABC_tran"/>
    <property type="match status" value="1"/>
</dbReference>
<dbReference type="PROSITE" id="PS50893">
    <property type="entry name" value="ABC_TRANSPORTER_2"/>
    <property type="match status" value="1"/>
</dbReference>
<keyword evidence="4" id="KW-0067">ATP-binding</keyword>
<dbReference type="InterPro" id="IPR027417">
    <property type="entry name" value="P-loop_NTPase"/>
</dbReference>
<name>A0A0C2YEN2_PARME</name>
<keyword evidence="10" id="KW-1185">Reference proteome</keyword>
<dbReference type="GO" id="GO:0005524">
    <property type="term" value="F:ATP binding"/>
    <property type="evidence" value="ECO:0007669"/>
    <property type="project" value="UniProtKB-KW"/>
</dbReference>
<dbReference type="InterPro" id="IPR003439">
    <property type="entry name" value="ABC_transporter-like_ATP-bd"/>
</dbReference>
<keyword evidence="7" id="KW-0812">Transmembrane</keyword>
<dbReference type="InterPro" id="IPR005895">
    <property type="entry name" value="ABC_transptr_haem_export_CcmA"/>
</dbReference>
<organism evidence="9 10">
    <name type="scientific">Paramagnetospirillum magnetotacticum MS-1</name>
    <dbReference type="NCBI Taxonomy" id="272627"/>
    <lineage>
        <taxon>Bacteria</taxon>
        <taxon>Pseudomonadati</taxon>
        <taxon>Pseudomonadota</taxon>
        <taxon>Alphaproteobacteria</taxon>
        <taxon>Rhodospirillales</taxon>
        <taxon>Magnetospirillaceae</taxon>
        <taxon>Paramagnetospirillum</taxon>
    </lineage>
</organism>
<dbReference type="SMART" id="SM00382">
    <property type="entry name" value="AAA"/>
    <property type="match status" value="1"/>
</dbReference>
<keyword evidence="3" id="KW-0201">Cytochrome c-type biogenesis</keyword>
<dbReference type="GO" id="GO:0016887">
    <property type="term" value="F:ATP hydrolysis activity"/>
    <property type="evidence" value="ECO:0007669"/>
    <property type="project" value="InterPro"/>
</dbReference>
<dbReference type="PANTHER" id="PTHR43499">
    <property type="entry name" value="ABC TRANSPORTER I FAMILY MEMBER 1"/>
    <property type="match status" value="1"/>
</dbReference>
<comment type="caution">
    <text evidence="9">The sequence shown here is derived from an EMBL/GenBank/DDBJ whole genome shotgun (WGS) entry which is preliminary data.</text>
</comment>
<evidence type="ECO:0000313" key="9">
    <source>
        <dbReference type="EMBL" id="KIL98154.1"/>
    </source>
</evidence>
<evidence type="ECO:0000256" key="2">
    <source>
        <dbReference type="ARBA" id="ARBA00022741"/>
    </source>
</evidence>
<proteinExistence type="predicted"/>
<evidence type="ECO:0000259" key="8">
    <source>
        <dbReference type="PROSITE" id="PS50893"/>
    </source>
</evidence>
<keyword evidence="5" id="KW-1278">Translocase</keyword>
<dbReference type="NCBIfam" id="TIGR01189">
    <property type="entry name" value="ccmA"/>
    <property type="match status" value="1"/>
</dbReference>
<accession>A0A0C2YEN2</accession>
<dbReference type="GO" id="GO:0022857">
    <property type="term" value="F:transmembrane transporter activity"/>
    <property type="evidence" value="ECO:0007669"/>
    <property type="project" value="InterPro"/>
</dbReference>
<evidence type="ECO:0000313" key="10">
    <source>
        <dbReference type="Proteomes" id="UP000031971"/>
    </source>
</evidence>
<dbReference type="GO" id="GO:0017004">
    <property type="term" value="P:cytochrome complex assembly"/>
    <property type="evidence" value="ECO:0007669"/>
    <property type="project" value="UniProtKB-KW"/>
</dbReference>
<evidence type="ECO:0000256" key="1">
    <source>
        <dbReference type="ARBA" id="ARBA00022448"/>
    </source>
</evidence>
<keyword evidence="6 7" id="KW-0472">Membrane</keyword>
<keyword evidence="7" id="KW-1133">Transmembrane helix</keyword>
<dbReference type="PANTHER" id="PTHR43499:SF1">
    <property type="entry name" value="ABC TRANSPORTER I FAMILY MEMBER 1"/>
    <property type="match status" value="1"/>
</dbReference>
<dbReference type="SUPFAM" id="SSF52540">
    <property type="entry name" value="P-loop containing nucleoside triphosphate hydrolases"/>
    <property type="match status" value="1"/>
</dbReference>
<keyword evidence="2" id="KW-0547">Nucleotide-binding</keyword>
<dbReference type="AlphaFoldDB" id="A0A0C2YEN2"/>
<keyword evidence="1" id="KW-0813">Transport</keyword>
<dbReference type="Proteomes" id="UP000031971">
    <property type="component" value="Unassembled WGS sequence"/>
</dbReference>
<dbReference type="InterPro" id="IPR003593">
    <property type="entry name" value="AAA+_ATPase"/>
</dbReference>
<dbReference type="Gene3D" id="3.40.50.300">
    <property type="entry name" value="P-loop containing nucleotide triphosphate hydrolases"/>
    <property type="match status" value="1"/>
</dbReference>
<evidence type="ECO:0000256" key="4">
    <source>
        <dbReference type="ARBA" id="ARBA00022840"/>
    </source>
</evidence>
<gene>
    <name evidence="9" type="ORF">CCC_01215</name>
</gene>